<evidence type="ECO:0000313" key="16">
    <source>
        <dbReference type="Proteomes" id="UP001212841"/>
    </source>
</evidence>
<feature type="disulfide bond" evidence="9">
    <location>
        <begin position="384"/>
        <end position="401"/>
    </location>
</feature>
<dbReference type="GO" id="GO:0006508">
    <property type="term" value="P:proteolysis"/>
    <property type="evidence" value="ECO:0007669"/>
    <property type="project" value="UniProtKB-KW"/>
</dbReference>
<feature type="glycosylation site" description="N-linked (GlcNAc...) asparagine" evidence="6">
    <location>
        <position position="109"/>
    </location>
</feature>
<feature type="compositionally biased region" description="Basic residues" evidence="13">
    <location>
        <begin position="47"/>
        <end position="70"/>
    </location>
</feature>
<keyword evidence="16" id="KW-1185">Reference proteome</keyword>
<comment type="similarity">
    <text evidence="1 12">Belongs to the peptidase M2 family.</text>
</comment>
<gene>
    <name evidence="15" type="ORF">HK097_007537</name>
</gene>
<evidence type="ECO:0000256" key="3">
    <source>
        <dbReference type="ARBA" id="ARBA00023157"/>
    </source>
</evidence>
<keyword evidence="3 9" id="KW-1015">Disulfide bond</keyword>
<feature type="active site" description="Proton donor 2" evidence="10">
    <location>
        <position position="545"/>
    </location>
</feature>
<keyword evidence="12" id="KW-0645">Protease</keyword>
<evidence type="ECO:0000256" key="11">
    <source>
        <dbReference type="PIRSR" id="PIRSR601548-8"/>
    </source>
</evidence>
<dbReference type="PANTHER" id="PTHR10514:SF27">
    <property type="entry name" value="ANGIOTENSIN-CONVERTING ENZYME"/>
    <property type="match status" value="1"/>
</dbReference>
<keyword evidence="12" id="KW-0121">Carboxypeptidase</keyword>
<name>A0AAD5SBE8_9FUNG</name>
<dbReference type="GO" id="GO:0008237">
    <property type="term" value="F:metallopeptidase activity"/>
    <property type="evidence" value="ECO:0007669"/>
    <property type="project" value="UniProtKB-KW"/>
</dbReference>
<feature type="region of interest" description="Disordered" evidence="13">
    <location>
        <begin position="41"/>
        <end position="80"/>
    </location>
</feature>
<feature type="active site" description="Proton acceptor 2" evidence="10">
    <location>
        <position position="415"/>
    </location>
</feature>
<evidence type="ECO:0000256" key="10">
    <source>
        <dbReference type="PIRSR" id="PIRSR601548-6"/>
    </source>
</evidence>
<keyword evidence="8 12" id="KW-0479">Metal-binding</keyword>
<evidence type="ECO:0000313" key="15">
    <source>
        <dbReference type="EMBL" id="KAJ3051438.1"/>
    </source>
</evidence>
<feature type="binding site" evidence="7">
    <location>
        <position position="554"/>
    </location>
    <ligand>
        <name>chloride</name>
        <dbReference type="ChEBI" id="CHEBI:17996"/>
        <label>1</label>
    </ligand>
</feature>
<feature type="glycosylation site" description="N-linked (GlcNAc...) (complex) asparagine" evidence="6">
    <location>
        <position position="126"/>
    </location>
</feature>
<dbReference type="InterPro" id="IPR001548">
    <property type="entry name" value="Peptidase_M2"/>
</dbReference>
<reference evidence="15" key="1">
    <citation type="submission" date="2020-05" db="EMBL/GenBank/DDBJ databases">
        <title>Phylogenomic resolution of chytrid fungi.</title>
        <authorList>
            <person name="Stajich J.E."/>
            <person name="Amses K."/>
            <person name="Simmons R."/>
            <person name="Seto K."/>
            <person name="Myers J."/>
            <person name="Bonds A."/>
            <person name="Quandt C.A."/>
            <person name="Barry K."/>
            <person name="Liu P."/>
            <person name="Grigoriev I."/>
            <person name="Longcore J.E."/>
            <person name="James T.Y."/>
        </authorList>
    </citation>
    <scope>NUCLEOTIDE SEQUENCE</scope>
    <source>
        <strain evidence="15">JEL0318</strain>
    </source>
</reference>
<evidence type="ECO:0000256" key="2">
    <source>
        <dbReference type="ARBA" id="ARBA00022729"/>
    </source>
</evidence>
<feature type="binding site" evidence="8">
    <location>
        <position position="442"/>
    </location>
    <ligand>
        <name>Zn(2+)</name>
        <dbReference type="ChEBI" id="CHEBI:29105"/>
        <label>1</label>
        <note>catalytic</note>
    </ligand>
</feature>
<dbReference type="EMBL" id="JADGJD010000396">
    <property type="protein sequence ID" value="KAJ3051438.1"/>
    <property type="molecule type" value="Genomic_DNA"/>
</dbReference>
<feature type="active site" description="Proton donor 1" evidence="5">
    <location>
        <position position="545"/>
    </location>
</feature>
<sequence>MRASLSVSFLLLIAFITLSTAHPLASRSEVSKINRDRRSTFTESAFVKKKKHHKKHPKKKHPKKPHHPHDPKKPHEPSNGTAVFLDFVDRALTAHSRVLSEAMWEYETNITDANLDKATEQEVQFNKVLQSLIKNATHHEPQDDNEKRLLSLLRLSGGNVAKSAEVQKETARLVGEMTKIYSTAKYFGAPLDPDLTDTMATSRDESVLRDAYLGWRAVTGPHIKPLYKNFTHLSNKGARDNDYEDTADYWRSVYDVEPEEFEDMIDEVWEDVKPLYEQLHCYIRGKLGEVYGKEKVDGGDGLLMGHLLGNMWAQEWANIYDLVVPYPNQTAIDITPALKEGGYDAYLMHQLSESFYVSLGYDSLPESFWTRSMLVRPADRDVVCHASAWDFGNDDLRIKMCTTVTGEDLYTIHHEQGHLYYDHYYRHQPALYRDAAADFFHEAIGDTILLSVLVPHHLQRIGLVKGNITDSYEQTVNAQLKMALSKVAILPWALLVDKWRWKVFEGEIEPKDYQSAWEKMVEHYQGLKRPAPASKDDFDAGAKFHVPSNVPYIRYFGAATLQFQLHAALCDATVPNTPLHNCSIYENKEAGELFKRLLESGRSREWTEVLGEIVGKDDGDDDGDNDGANDDDDDNTDEDDTAMQIIEDNQVVLKDSDMSAAKKKKHHKKHPKHKHPKHPKKPKHPKDPKDPKIPEEPEPKPRRVGLEGKSLRRYFEVLDEWLRRENKERGW</sequence>
<dbReference type="GO" id="GO:0016020">
    <property type="term" value="C:membrane"/>
    <property type="evidence" value="ECO:0007669"/>
    <property type="project" value="InterPro"/>
</dbReference>
<proteinExistence type="inferred from homology"/>
<evidence type="ECO:0000256" key="14">
    <source>
        <dbReference type="SAM" id="SignalP"/>
    </source>
</evidence>
<feature type="binding site" evidence="8">
    <location>
        <position position="414"/>
    </location>
    <ligand>
        <name>Zn(2+)</name>
        <dbReference type="ChEBI" id="CHEBI:29105"/>
        <label>1</label>
        <note>catalytic</note>
    </ligand>
</feature>
<dbReference type="GO" id="GO:0008241">
    <property type="term" value="F:peptidyl-dipeptidase activity"/>
    <property type="evidence" value="ECO:0007669"/>
    <property type="project" value="InterPro"/>
</dbReference>
<keyword evidence="12" id="KW-0482">Metalloprotease</keyword>
<evidence type="ECO:0000256" key="13">
    <source>
        <dbReference type="SAM" id="MobiDB-lite"/>
    </source>
</evidence>
<evidence type="ECO:0000256" key="5">
    <source>
        <dbReference type="PIRSR" id="PIRSR601548-1"/>
    </source>
</evidence>
<dbReference type="PRINTS" id="PR00791">
    <property type="entry name" value="PEPDIPTASEA"/>
</dbReference>
<comment type="caution">
    <text evidence="15">The sequence shown here is derived from an EMBL/GenBank/DDBJ whole genome shotgun (WGS) entry which is preliminary data.</text>
</comment>
<feature type="region of interest" description="Disordered" evidence="13">
    <location>
        <begin position="612"/>
        <end position="710"/>
    </location>
</feature>
<keyword evidence="4 6" id="KW-0325">Glycoprotein</keyword>
<dbReference type="AlphaFoldDB" id="A0AAD5SBE8"/>
<dbReference type="Proteomes" id="UP001212841">
    <property type="component" value="Unassembled WGS sequence"/>
</dbReference>
<evidence type="ECO:0000256" key="4">
    <source>
        <dbReference type="ARBA" id="ARBA00023180"/>
    </source>
</evidence>
<feature type="binding site" evidence="11">
    <location>
        <position position="418"/>
    </location>
    <ligand>
        <name>Zn(2+)</name>
        <dbReference type="ChEBI" id="CHEBI:29105"/>
        <label>2</label>
        <note>catalytic</note>
    </ligand>
</feature>
<evidence type="ECO:0000256" key="6">
    <source>
        <dbReference type="PIRSR" id="PIRSR601548-10"/>
    </source>
</evidence>
<feature type="compositionally biased region" description="Basic residues" evidence="13">
    <location>
        <begin position="661"/>
        <end position="684"/>
    </location>
</feature>
<dbReference type="GO" id="GO:0004180">
    <property type="term" value="F:carboxypeptidase activity"/>
    <property type="evidence" value="ECO:0007669"/>
    <property type="project" value="UniProtKB-KW"/>
</dbReference>
<feature type="signal peptide" evidence="14">
    <location>
        <begin position="1"/>
        <end position="21"/>
    </location>
</feature>
<feature type="binding site" evidence="11">
    <location>
        <position position="414"/>
    </location>
    <ligand>
        <name>Zn(2+)</name>
        <dbReference type="ChEBI" id="CHEBI:29105"/>
        <label>2</label>
        <note>catalytic</note>
    </ligand>
</feature>
<keyword evidence="8 12" id="KW-0862">Zinc</keyword>
<evidence type="ECO:0000256" key="9">
    <source>
        <dbReference type="PIRSR" id="PIRSR601548-4"/>
    </source>
</evidence>
<evidence type="ECO:0000256" key="8">
    <source>
        <dbReference type="PIRSR" id="PIRSR601548-3"/>
    </source>
</evidence>
<comment type="cofactor">
    <cofactor evidence="12">
        <name>Zn(2+)</name>
        <dbReference type="ChEBI" id="CHEBI:29105"/>
    </cofactor>
    <text evidence="12">Binds 1 zinc ion per subunit.</text>
</comment>
<dbReference type="PANTHER" id="PTHR10514">
    <property type="entry name" value="ANGIOTENSIN-CONVERTING ENZYME"/>
    <property type="match status" value="1"/>
</dbReference>
<feature type="non-terminal residue" evidence="15">
    <location>
        <position position="1"/>
    </location>
</feature>
<feature type="binding site" evidence="7">
    <location>
        <position position="254"/>
    </location>
    <ligand>
        <name>chloride</name>
        <dbReference type="ChEBI" id="CHEBI:17996"/>
        <label>1</label>
    </ligand>
</feature>
<keyword evidence="12" id="KW-0378">Hydrolase</keyword>
<feature type="binding site" evidence="11">
    <location>
        <position position="442"/>
    </location>
    <ligand>
        <name>Zn(2+)</name>
        <dbReference type="ChEBI" id="CHEBI:29105"/>
        <label>2</label>
        <note>catalytic</note>
    </ligand>
</feature>
<feature type="compositionally biased region" description="Acidic residues" evidence="13">
    <location>
        <begin position="618"/>
        <end position="641"/>
    </location>
</feature>
<dbReference type="Pfam" id="PF01401">
    <property type="entry name" value="Peptidase_M2"/>
    <property type="match status" value="1"/>
</dbReference>
<dbReference type="GO" id="GO:0046872">
    <property type="term" value="F:metal ion binding"/>
    <property type="evidence" value="ECO:0007669"/>
    <property type="project" value="UniProtKB-KW"/>
</dbReference>
<feature type="disulfide bond" evidence="9">
    <location>
        <begin position="570"/>
        <end position="582"/>
    </location>
</feature>
<dbReference type="SUPFAM" id="SSF55486">
    <property type="entry name" value="Metalloproteases ('zincins'), catalytic domain"/>
    <property type="match status" value="1"/>
</dbReference>
<dbReference type="CDD" id="cd06461">
    <property type="entry name" value="M2_ACE"/>
    <property type="match status" value="1"/>
</dbReference>
<evidence type="ECO:0000256" key="7">
    <source>
        <dbReference type="PIRSR" id="PIRSR601548-2"/>
    </source>
</evidence>
<evidence type="ECO:0000256" key="12">
    <source>
        <dbReference type="RuleBase" id="RU361144"/>
    </source>
</evidence>
<dbReference type="Gene3D" id="1.10.1370.30">
    <property type="match status" value="1"/>
</dbReference>
<keyword evidence="2 14" id="KW-0732">Signal</keyword>
<accession>A0AAD5SBE8</accession>
<dbReference type="EC" id="3.4.-.-" evidence="12"/>
<dbReference type="PROSITE" id="PS52011">
    <property type="entry name" value="PEPTIDASE_M2"/>
    <property type="match status" value="1"/>
</dbReference>
<protein>
    <recommendedName>
        <fullName evidence="12">Angiotensin-converting enzyme</fullName>
        <ecNumber evidence="12">3.4.-.-</ecNumber>
    </recommendedName>
</protein>
<feature type="active site" description="Proton acceptor 1" evidence="5">
    <location>
        <position position="415"/>
    </location>
</feature>
<feature type="chain" id="PRO_5041996654" description="Angiotensin-converting enzyme" evidence="14">
    <location>
        <begin position="22"/>
        <end position="731"/>
    </location>
</feature>
<evidence type="ECO:0000256" key="1">
    <source>
        <dbReference type="ARBA" id="ARBA00008139"/>
    </source>
</evidence>
<feature type="binding site" evidence="8">
    <location>
        <position position="418"/>
    </location>
    <ligand>
        <name>Zn(2+)</name>
        <dbReference type="ChEBI" id="CHEBI:29105"/>
        <label>1</label>
        <note>catalytic</note>
    </ligand>
</feature>
<organism evidence="15 16">
    <name type="scientific">Rhizophlyctis rosea</name>
    <dbReference type="NCBI Taxonomy" id="64517"/>
    <lineage>
        <taxon>Eukaryota</taxon>
        <taxon>Fungi</taxon>
        <taxon>Fungi incertae sedis</taxon>
        <taxon>Chytridiomycota</taxon>
        <taxon>Chytridiomycota incertae sedis</taxon>
        <taxon>Chytridiomycetes</taxon>
        <taxon>Rhizophlyctidales</taxon>
        <taxon>Rhizophlyctidaceae</taxon>
        <taxon>Rhizophlyctis</taxon>
    </lineage>
</organism>
<feature type="compositionally biased region" description="Basic and acidic residues" evidence="13">
    <location>
        <begin position="685"/>
        <end position="710"/>
    </location>
</feature>